<dbReference type="GeneID" id="24409824"/>
<gene>
    <name evidence="2" type="ORF">GLRG_04459</name>
</gene>
<name>E3QEK9_COLGM</name>
<proteinExistence type="predicted"/>
<organism evidence="3">
    <name type="scientific">Colletotrichum graminicola (strain M1.001 / M2 / FGSC 10212)</name>
    <name type="common">Maize anthracnose fungus</name>
    <name type="synonym">Glomerella graminicola</name>
    <dbReference type="NCBI Taxonomy" id="645133"/>
    <lineage>
        <taxon>Eukaryota</taxon>
        <taxon>Fungi</taxon>
        <taxon>Dikarya</taxon>
        <taxon>Ascomycota</taxon>
        <taxon>Pezizomycotina</taxon>
        <taxon>Sordariomycetes</taxon>
        <taxon>Hypocreomycetidae</taxon>
        <taxon>Glomerellales</taxon>
        <taxon>Glomerellaceae</taxon>
        <taxon>Colletotrichum</taxon>
        <taxon>Colletotrichum graminicola species complex</taxon>
    </lineage>
</organism>
<dbReference type="AlphaFoldDB" id="E3QEK9"/>
<dbReference type="EMBL" id="GG697344">
    <property type="protein sequence ID" value="EFQ29315.1"/>
    <property type="molecule type" value="Genomic_DNA"/>
</dbReference>
<accession>E3QEK9</accession>
<evidence type="ECO:0000256" key="1">
    <source>
        <dbReference type="SAM" id="MobiDB-lite"/>
    </source>
</evidence>
<dbReference type="HOGENOM" id="CLU_2209838_0_0_1"/>
<evidence type="ECO:0000313" key="3">
    <source>
        <dbReference type="Proteomes" id="UP000008782"/>
    </source>
</evidence>
<reference evidence="3" key="1">
    <citation type="journal article" date="2012" name="Nat. Genet.">
        <title>Lifestyle transitions in plant pathogenic Colletotrichum fungi deciphered by genome and transcriptome analyses.</title>
        <authorList>
            <person name="O'Connell R.J."/>
            <person name="Thon M.R."/>
            <person name="Hacquard S."/>
            <person name="Amyotte S.G."/>
            <person name="Kleemann J."/>
            <person name="Torres M.F."/>
            <person name="Damm U."/>
            <person name="Buiate E.A."/>
            <person name="Epstein L."/>
            <person name="Alkan N."/>
            <person name="Altmueller J."/>
            <person name="Alvarado-Balderrama L."/>
            <person name="Bauser C.A."/>
            <person name="Becker C."/>
            <person name="Birren B.W."/>
            <person name="Chen Z."/>
            <person name="Choi J."/>
            <person name="Crouch J.A."/>
            <person name="Duvick J.P."/>
            <person name="Farman M.A."/>
            <person name="Gan P."/>
            <person name="Heiman D."/>
            <person name="Henrissat B."/>
            <person name="Howard R.J."/>
            <person name="Kabbage M."/>
            <person name="Koch C."/>
            <person name="Kracher B."/>
            <person name="Kubo Y."/>
            <person name="Law A.D."/>
            <person name="Lebrun M.-H."/>
            <person name="Lee Y.-H."/>
            <person name="Miyara I."/>
            <person name="Moore N."/>
            <person name="Neumann U."/>
            <person name="Nordstroem K."/>
            <person name="Panaccione D.G."/>
            <person name="Panstruga R."/>
            <person name="Place M."/>
            <person name="Proctor R.H."/>
            <person name="Prusky D."/>
            <person name="Rech G."/>
            <person name="Reinhardt R."/>
            <person name="Rollins J.A."/>
            <person name="Rounsley S."/>
            <person name="Schardl C.L."/>
            <person name="Schwartz D.C."/>
            <person name="Shenoy N."/>
            <person name="Shirasu K."/>
            <person name="Sikhakolli U.R."/>
            <person name="Stueber K."/>
            <person name="Sukno S.A."/>
            <person name="Sweigard J.A."/>
            <person name="Takano Y."/>
            <person name="Takahara H."/>
            <person name="Trail F."/>
            <person name="van der Does H.C."/>
            <person name="Voll L.M."/>
            <person name="Will I."/>
            <person name="Young S."/>
            <person name="Zeng Q."/>
            <person name="Zhang J."/>
            <person name="Zhou S."/>
            <person name="Dickman M.B."/>
            <person name="Schulze-Lefert P."/>
            <person name="Ver Loren van Themaat E."/>
            <person name="Ma L.-J."/>
            <person name="Vaillancourt L.J."/>
        </authorList>
    </citation>
    <scope>NUCLEOTIDE SEQUENCE [LARGE SCALE GENOMIC DNA]</scope>
    <source>
        <strain evidence="3">M1.001 / M2 / FGSC 10212</strain>
    </source>
</reference>
<dbReference type="OrthoDB" id="10427951at2759"/>
<protein>
    <submittedName>
        <fullName evidence="2">Uncharacterized protein</fullName>
    </submittedName>
</protein>
<dbReference type="RefSeq" id="XP_008093335.1">
    <property type="nucleotide sequence ID" value="XM_008095144.1"/>
</dbReference>
<keyword evidence="3" id="KW-1185">Reference proteome</keyword>
<evidence type="ECO:0000313" key="2">
    <source>
        <dbReference type="EMBL" id="EFQ29315.1"/>
    </source>
</evidence>
<sequence>MQPFRREHYAQKKGNMFDGLAGKREPLVIIDFGTAPDSGNDSDETRRHKPASSWKRKGKLYLVRDGVSEDGLLDILTYHQVPVHFLGFPIKNAYRLALALLQSSVSM</sequence>
<dbReference type="Proteomes" id="UP000008782">
    <property type="component" value="Unassembled WGS sequence"/>
</dbReference>
<dbReference type="VEuPathDB" id="FungiDB:GLRG_04459"/>
<feature type="region of interest" description="Disordered" evidence="1">
    <location>
        <begin position="33"/>
        <end position="53"/>
    </location>
</feature>